<protein>
    <submittedName>
        <fullName evidence="1">UDP-Glc:alpha-D-GlcNAc-diphosphoundecaprenol beta-1,3-glucosyltransferase WfgD</fullName>
    </submittedName>
</protein>
<evidence type="ECO:0000313" key="1">
    <source>
        <dbReference type="EMBL" id="PCH12165.1"/>
    </source>
</evidence>
<dbReference type="GeneID" id="61419978"/>
<dbReference type="SUPFAM" id="SSF53448">
    <property type="entry name" value="Nucleotide-diphospho-sugar transferases"/>
    <property type="match status" value="1"/>
</dbReference>
<reference evidence="1 2" key="1">
    <citation type="submission" date="2016-06" db="EMBL/GenBank/DDBJ databases">
        <authorList>
            <person name="Haines A.N."/>
            <person name="Council K.R."/>
        </authorList>
    </citation>
    <scope>NUCLEOTIDE SEQUENCE [LARGE SCALE GENOMIC DNA]</scope>
    <source>
        <strain evidence="1 2">SP158-29</strain>
    </source>
</reference>
<dbReference type="EMBL" id="NSGR01000008">
    <property type="protein sequence ID" value="PCH12165.1"/>
    <property type="molecule type" value="Genomic_DNA"/>
</dbReference>
<dbReference type="eggNOG" id="COG0463">
    <property type="taxonomic scope" value="Bacteria"/>
</dbReference>
<dbReference type="CDD" id="cd04196">
    <property type="entry name" value="GT_2_like_d"/>
    <property type="match status" value="1"/>
</dbReference>
<dbReference type="PANTHER" id="PTHR22916:SF3">
    <property type="entry name" value="UDP-GLCNAC:BETAGAL BETA-1,3-N-ACETYLGLUCOSAMINYLTRANSFERASE-LIKE PROTEIN 1"/>
    <property type="match status" value="1"/>
</dbReference>
<dbReference type="OMA" id="HESMIRT"/>
<comment type="caution">
    <text evidence="1">The sequence shown here is derived from an EMBL/GenBank/DDBJ whole genome shotgun (WGS) entry which is preliminary data.</text>
</comment>
<dbReference type="PANTHER" id="PTHR22916">
    <property type="entry name" value="GLYCOSYLTRANSFERASE"/>
    <property type="match status" value="1"/>
</dbReference>
<gene>
    <name evidence="1" type="primary">wfgD_1</name>
    <name evidence="1" type="ORF">A9Y57_00880</name>
</gene>
<dbReference type="InterPro" id="IPR029044">
    <property type="entry name" value="Nucleotide-diphossugar_trans"/>
</dbReference>
<dbReference type="InterPro" id="IPR001173">
    <property type="entry name" value="Glyco_trans_2-like"/>
</dbReference>
<accession>A0A0E2UBZ4</accession>
<dbReference type="Proteomes" id="UP000217465">
    <property type="component" value="Unassembled WGS sequence"/>
</dbReference>
<proteinExistence type="predicted"/>
<organism evidence="1 2">
    <name type="scientific">Streptococcus parauberis</name>
    <dbReference type="NCBI Taxonomy" id="1348"/>
    <lineage>
        <taxon>Bacteria</taxon>
        <taxon>Bacillati</taxon>
        <taxon>Bacillota</taxon>
        <taxon>Bacilli</taxon>
        <taxon>Lactobacillales</taxon>
        <taxon>Streptococcaceae</taxon>
        <taxon>Streptococcus</taxon>
    </lineage>
</organism>
<keyword evidence="1" id="KW-0808">Transferase</keyword>
<dbReference type="AlphaFoldDB" id="A0A0E2UBZ4"/>
<dbReference type="GO" id="GO:0016758">
    <property type="term" value="F:hexosyltransferase activity"/>
    <property type="evidence" value="ECO:0007669"/>
    <property type="project" value="UniProtKB-ARBA"/>
</dbReference>
<dbReference type="RefSeq" id="WP_003105744.1">
    <property type="nucleotide sequence ID" value="NZ_BAWT01000007.1"/>
</dbReference>
<dbReference type="Gene3D" id="3.90.550.10">
    <property type="entry name" value="Spore Coat Polysaccharide Biosynthesis Protein SpsA, Chain A"/>
    <property type="match status" value="1"/>
</dbReference>
<dbReference type="STRING" id="936154.STP_0524"/>
<sequence>MKINILMSTYNGEKYLAQQIKSIQDQTLTDWKLLIRDDGSSDRTPQIIKEFVDIDSRIVFINENDRENFGVIKNFYTLVKHEVADFYFFSDQDDYWIPRKLEISIEEALKYNESEPLLVYTDLSIVNNQLEVLQESMIRYQSDHANTDLLSELTENSVTGGTSVINHCLAELWTQSDNLLMHDWYLALIAAAKGKLVYIDQPTELYRQHEANVLGARTWSKRINSWINPSQSLKKYWWLITSSQKQASYLLELDIDNFKKSMIESYVTLIEQPFLTRIELLRKYGFKKNRPFHTFIFRTLIITKLGYRRK</sequence>
<evidence type="ECO:0000313" key="2">
    <source>
        <dbReference type="Proteomes" id="UP000217465"/>
    </source>
</evidence>
<name>A0A0E2UBZ4_9STRE</name>
<dbReference type="Pfam" id="PF00535">
    <property type="entry name" value="Glycos_transf_2"/>
    <property type="match status" value="1"/>
</dbReference>